<evidence type="ECO:0000256" key="1">
    <source>
        <dbReference type="ARBA" id="ARBA00022475"/>
    </source>
</evidence>
<comment type="caution">
    <text evidence="6">The sequence shown here is derived from an EMBL/GenBank/DDBJ whole genome shotgun (WGS) entry which is preliminary data.</text>
</comment>
<evidence type="ECO:0000313" key="6">
    <source>
        <dbReference type="EMBL" id="OIQ81157.1"/>
    </source>
</evidence>
<evidence type="ECO:0000256" key="4">
    <source>
        <dbReference type="ARBA" id="ARBA00023139"/>
    </source>
</evidence>
<dbReference type="GO" id="GO:0016020">
    <property type="term" value="C:membrane"/>
    <property type="evidence" value="ECO:0007669"/>
    <property type="project" value="InterPro"/>
</dbReference>
<dbReference type="EMBL" id="MLJW01000961">
    <property type="protein sequence ID" value="OIQ81157.1"/>
    <property type="molecule type" value="Genomic_DNA"/>
</dbReference>
<keyword evidence="3" id="KW-0472">Membrane</keyword>
<keyword evidence="5 6" id="KW-0449">Lipoprotein</keyword>
<keyword evidence="4" id="KW-0564">Palmitate</keyword>
<proteinExistence type="predicted"/>
<protein>
    <submittedName>
        <fullName evidence="6">Entericidin B membrane lipoprotein</fullName>
    </submittedName>
</protein>
<gene>
    <name evidence="6" type="ORF">GALL_370730</name>
</gene>
<dbReference type="InterPro" id="IPR012556">
    <property type="entry name" value="Entericidin"/>
</dbReference>
<dbReference type="GO" id="GO:0009636">
    <property type="term" value="P:response to toxic substance"/>
    <property type="evidence" value="ECO:0007669"/>
    <property type="project" value="InterPro"/>
</dbReference>
<evidence type="ECO:0000256" key="5">
    <source>
        <dbReference type="ARBA" id="ARBA00023288"/>
    </source>
</evidence>
<evidence type="ECO:0000256" key="2">
    <source>
        <dbReference type="ARBA" id="ARBA00022729"/>
    </source>
</evidence>
<accession>A0A1J5QZ30</accession>
<keyword evidence="1" id="KW-1003">Cell membrane</keyword>
<evidence type="ECO:0000256" key="3">
    <source>
        <dbReference type="ARBA" id="ARBA00023136"/>
    </source>
</evidence>
<name>A0A1J5QZ30_9ZZZZ</name>
<organism evidence="6">
    <name type="scientific">mine drainage metagenome</name>
    <dbReference type="NCBI Taxonomy" id="410659"/>
    <lineage>
        <taxon>unclassified sequences</taxon>
        <taxon>metagenomes</taxon>
        <taxon>ecological metagenomes</taxon>
    </lineage>
</organism>
<dbReference type="PROSITE" id="PS51257">
    <property type="entry name" value="PROKAR_LIPOPROTEIN"/>
    <property type="match status" value="1"/>
</dbReference>
<dbReference type="AlphaFoldDB" id="A0A1J5QZ30"/>
<dbReference type="Pfam" id="PF08085">
    <property type="entry name" value="Entericidin"/>
    <property type="match status" value="1"/>
</dbReference>
<sequence>MKNILVLLLVSCALSACNTVRGVGQDLEKAGEAVQKAAK</sequence>
<reference evidence="6" key="1">
    <citation type="submission" date="2016-10" db="EMBL/GenBank/DDBJ databases">
        <title>Sequence of Gallionella enrichment culture.</title>
        <authorList>
            <person name="Poehlein A."/>
            <person name="Muehling M."/>
            <person name="Daniel R."/>
        </authorList>
    </citation>
    <scope>NUCLEOTIDE SEQUENCE</scope>
</reference>
<keyword evidence="2" id="KW-0732">Signal</keyword>